<evidence type="ECO:0000256" key="1">
    <source>
        <dbReference type="ARBA" id="ARBA00003810"/>
    </source>
</evidence>
<protein>
    <recommendedName>
        <fullName evidence="2">(5-formylfuran-3-yl)methyl phosphate synthase</fullName>
        <ecNumber evidence="2">4.2.3.153</ecNumber>
    </recommendedName>
    <alternativeName>
        <fullName evidence="5">4-(hydroxymethyl)-2-furancarboxaldehyde-phosphate synthase</fullName>
    </alternativeName>
</protein>
<evidence type="ECO:0000256" key="4">
    <source>
        <dbReference type="ARBA" id="ARBA00023270"/>
    </source>
</evidence>
<evidence type="ECO:0000256" key="5">
    <source>
        <dbReference type="ARBA" id="ARBA00032523"/>
    </source>
</evidence>
<dbReference type="KEGG" id="bgok:Pr1d_39820"/>
<dbReference type="PIRSF" id="PIRSF015957">
    <property type="entry name" value="UCP015957"/>
    <property type="match status" value="1"/>
</dbReference>
<evidence type="ECO:0000256" key="6">
    <source>
        <dbReference type="ARBA" id="ARBA00047628"/>
    </source>
</evidence>
<keyword evidence="4" id="KW-0704">Schiff base</keyword>
<evidence type="ECO:0000256" key="3">
    <source>
        <dbReference type="ARBA" id="ARBA00023239"/>
    </source>
</evidence>
<dbReference type="SUPFAM" id="SSF51391">
    <property type="entry name" value="Thiamin phosphate synthase"/>
    <property type="match status" value="1"/>
</dbReference>
<dbReference type="InterPro" id="IPR036206">
    <property type="entry name" value="ThiamineP_synth_sf"/>
</dbReference>
<evidence type="ECO:0000313" key="9">
    <source>
        <dbReference type="Proteomes" id="UP000323917"/>
    </source>
</evidence>
<dbReference type="OrthoDB" id="289419at2"/>
<evidence type="ECO:0000313" key="8">
    <source>
        <dbReference type="EMBL" id="QEG36667.1"/>
    </source>
</evidence>
<dbReference type="EC" id="4.2.3.153" evidence="2"/>
<gene>
    <name evidence="8" type="ORF">Pr1d_39820</name>
</gene>
<name>A0A5B9QC89_9BACT</name>
<accession>A0A5B9QC89</accession>
<feature type="active site" description="Schiff-base intermediate with substrate" evidence="7">
    <location>
        <position position="48"/>
    </location>
</feature>
<evidence type="ECO:0000256" key="7">
    <source>
        <dbReference type="PIRSR" id="PIRSR015957-1"/>
    </source>
</evidence>
<dbReference type="InterPro" id="IPR007565">
    <property type="entry name" value="4HFCP_synth"/>
</dbReference>
<dbReference type="GO" id="GO:0016829">
    <property type="term" value="F:lyase activity"/>
    <property type="evidence" value="ECO:0007669"/>
    <property type="project" value="UniProtKB-KW"/>
</dbReference>
<organism evidence="8 9">
    <name type="scientific">Bythopirellula goksoeyrii</name>
    <dbReference type="NCBI Taxonomy" id="1400387"/>
    <lineage>
        <taxon>Bacteria</taxon>
        <taxon>Pseudomonadati</taxon>
        <taxon>Planctomycetota</taxon>
        <taxon>Planctomycetia</taxon>
        <taxon>Pirellulales</taxon>
        <taxon>Lacipirellulaceae</taxon>
        <taxon>Bythopirellula</taxon>
    </lineage>
</organism>
<dbReference type="EMBL" id="CP042913">
    <property type="protein sequence ID" value="QEG36667.1"/>
    <property type="molecule type" value="Genomic_DNA"/>
</dbReference>
<dbReference type="RefSeq" id="WP_148074988.1">
    <property type="nucleotide sequence ID" value="NZ_CP042913.1"/>
</dbReference>
<keyword evidence="9" id="KW-1185">Reference proteome</keyword>
<comment type="catalytic activity">
    <reaction evidence="6">
        <text>2 D-glyceraldehyde 3-phosphate = 4-(hydroxymethyl)-2-furancarboxaldehyde phosphate + phosphate + 2 H2O</text>
        <dbReference type="Rhea" id="RHEA:43536"/>
        <dbReference type="ChEBI" id="CHEBI:15377"/>
        <dbReference type="ChEBI" id="CHEBI:43474"/>
        <dbReference type="ChEBI" id="CHEBI:59776"/>
        <dbReference type="ChEBI" id="CHEBI:83407"/>
        <dbReference type="EC" id="4.2.3.153"/>
    </reaction>
</comment>
<dbReference type="Pfam" id="PF04476">
    <property type="entry name" value="4HFCP_synth"/>
    <property type="match status" value="1"/>
</dbReference>
<feature type="active site" description="Proton acceptor" evidence="7">
    <location>
        <position position="104"/>
    </location>
</feature>
<dbReference type="AlphaFoldDB" id="A0A5B9QC89"/>
<keyword evidence="3" id="KW-0456">Lyase</keyword>
<proteinExistence type="predicted"/>
<dbReference type="Proteomes" id="UP000323917">
    <property type="component" value="Chromosome"/>
</dbReference>
<comment type="function">
    <text evidence="1">Catalyzes the formation of 4-(hydroxymethyl)-2-furancarboxaldehyde phosphate (4-HFC-P) from two molecules of glyceraldehyde-3-P (GA-3-P).</text>
</comment>
<evidence type="ECO:0000256" key="2">
    <source>
        <dbReference type="ARBA" id="ARBA00012553"/>
    </source>
</evidence>
<reference evidence="8 9" key="1">
    <citation type="submission" date="2019-08" db="EMBL/GenBank/DDBJ databases">
        <title>Deep-cultivation of Planctomycetes and their phenomic and genomic characterization uncovers novel biology.</title>
        <authorList>
            <person name="Wiegand S."/>
            <person name="Jogler M."/>
            <person name="Boedeker C."/>
            <person name="Pinto D."/>
            <person name="Vollmers J."/>
            <person name="Rivas-Marin E."/>
            <person name="Kohn T."/>
            <person name="Peeters S.H."/>
            <person name="Heuer A."/>
            <person name="Rast P."/>
            <person name="Oberbeckmann S."/>
            <person name="Bunk B."/>
            <person name="Jeske O."/>
            <person name="Meyerdierks A."/>
            <person name="Storesund J.E."/>
            <person name="Kallscheuer N."/>
            <person name="Luecker S."/>
            <person name="Lage O.M."/>
            <person name="Pohl T."/>
            <person name="Merkel B.J."/>
            <person name="Hornburger P."/>
            <person name="Mueller R.-W."/>
            <person name="Bruemmer F."/>
            <person name="Labrenz M."/>
            <person name="Spormann A.M."/>
            <person name="Op den Camp H."/>
            <person name="Overmann J."/>
            <person name="Amann R."/>
            <person name="Jetten M.S.M."/>
            <person name="Mascher T."/>
            <person name="Medema M.H."/>
            <person name="Devos D.P."/>
            <person name="Kaster A.-K."/>
            <person name="Ovreas L."/>
            <person name="Rohde M."/>
            <person name="Galperin M.Y."/>
            <person name="Jogler C."/>
        </authorList>
    </citation>
    <scope>NUCLEOTIDE SEQUENCE [LARGE SCALE GENOMIC DNA]</scope>
    <source>
        <strain evidence="8 9">Pr1d</strain>
    </source>
</reference>
<sequence>MNHIQSLESPANALLHHGSHSPKLLVSVRDVSEIEDAIAGGADWIDFKEPHDGPLGAVSSNQACQMVRVVDSRLPVSAALGELIDWQSAPSQQLLKIPGIDVVKLGLAGCASLRNWESTWQDLYQQAADHGKQMAAVAYADWSRAEAPSPDAVLEAAIKTGASYLLIDTWDKRSRSTLDCFNPEELAGLVKHVRSSEIRTVLAGNLRLADISSAVELETDILAVRGAACRGDRTDTINYQAVRAIKRAIVSAR</sequence>